<keyword evidence="1" id="KW-1133">Transmembrane helix</keyword>
<feature type="signal peptide" evidence="2">
    <location>
        <begin position="1"/>
        <end position="37"/>
    </location>
</feature>
<feature type="transmembrane region" description="Helical" evidence="1">
    <location>
        <begin position="112"/>
        <end position="133"/>
    </location>
</feature>
<dbReference type="PANTHER" id="PTHR19346">
    <property type="entry name" value="SUGAR PHOSPHATE TRANSPORTER DOMAIN-CONTAINING PROTEIN"/>
    <property type="match status" value="1"/>
</dbReference>
<feature type="transmembrane region" description="Helical" evidence="1">
    <location>
        <begin position="51"/>
        <end position="72"/>
    </location>
</feature>
<feature type="transmembrane region" description="Helical" evidence="1">
    <location>
        <begin position="297"/>
        <end position="320"/>
    </location>
</feature>
<dbReference type="InterPro" id="IPR037185">
    <property type="entry name" value="EmrE-like"/>
</dbReference>
<keyword evidence="2" id="KW-0732">Signal</keyword>
<feature type="transmembrane region" description="Helical" evidence="1">
    <location>
        <begin position="213"/>
        <end position="232"/>
    </location>
</feature>
<name>A0A165IVA4_9BASI</name>
<evidence type="ECO:0000313" key="3">
    <source>
        <dbReference type="EMBL" id="KZT61025.1"/>
    </source>
</evidence>
<dbReference type="SUPFAM" id="SSF103481">
    <property type="entry name" value="Multidrug resistance efflux transporter EmrE"/>
    <property type="match status" value="1"/>
</dbReference>
<keyword evidence="1" id="KW-0812">Transmembrane</keyword>
<feature type="transmembrane region" description="Helical" evidence="1">
    <location>
        <begin position="367"/>
        <end position="387"/>
    </location>
</feature>
<evidence type="ECO:0008006" key="5">
    <source>
        <dbReference type="Google" id="ProtNLM"/>
    </source>
</evidence>
<protein>
    <recommendedName>
        <fullName evidence="5">EamA domain-containing protein</fullName>
    </recommendedName>
</protein>
<dbReference type="AlphaFoldDB" id="A0A165IVA4"/>
<dbReference type="EMBL" id="KV423926">
    <property type="protein sequence ID" value="KZT61025.1"/>
    <property type="molecule type" value="Genomic_DNA"/>
</dbReference>
<evidence type="ECO:0000313" key="4">
    <source>
        <dbReference type="Proteomes" id="UP000076842"/>
    </source>
</evidence>
<sequence>MAPTAAGSDGARPSLGNRAALGLFALLLLAYVVQTQAAEYVQSDLDYRQPFFLFFLTHAAFLVVLPLHLLLLRLQTGTPITANVHALHRALLATHSPSPSDVRESRHAYIRFAPLIVCLTLGVSAPSLLWYMAVSLTSISSVTALFNTNAFWTYLLSLLLLRDPFRPVRLAAVLLASVGVVVDAYAGACSAPAPPADGNGPLGEKLPPSSPLLGNLLAFAASLASSLFQVLYKKYATSPSPSTSAGASPPSAGAGAGAGYAPIPSSPASGPARIEQAVEDGEPLPLPLPASAPQLPFALYANMITTLLGLGTLAIMWVPIPVLSANGLEPFRLPADGKTALLIAVIATCGVIFNTTFMILLGVWGPIVTSVGSLLTTLLVLIVDVVLGGCVTLGSWVGCTLIAVAFAVLAVDVARE</sequence>
<feature type="transmembrane region" description="Helical" evidence="1">
    <location>
        <begin position="173"/>
        <end position="193"/>
    </location>
</feature>
<dbReference type="InParanoid" id="A0A165IVA4"/>
<accession>A0A165IVA4</accession>
<dbReference type="PANTHER" id="PTHR19346:SF4">
    <property type="entry name" value="SUGAR PHOSPHATE TRANSPORTER DOMAIN-CONTAINING PROTEIN"/>
    <property type="match status" value="1"/>
</dbReference>
<feature type="transmembrane region" description="Helical" evidence="1">
    <location>
        <begin position="340"/>
        <end position="360"/>
    </location>
</feature>
<evidence type="ECO:0000256" key="1">
    <source>
        <dbReference type="SAM" id="Phobius"/>
    </source>
</evidence>
<gene>
    <name evidence="3" type="ORF">CALCODRAFT_57809</name>
</gene>
<organism evidence="3 4">
    <name type="scientific">Calocera cornea HHB12733</name>
    <dbReference type="NCBI Taxonomy" id="1353952"/>
    <lineage>
        <taxon>Eukaryota</taxon>
        <taxon>Fungi</taxon>
        <taxon>Dikarya</taxon>
        <taxon>Basidiomycota</taxon>
        <taxon>Agaricomycotina</taxon>
        <taxon>Dacrymycetes</taxon>
        <taxon>Dacrymycetales</taxon>
        <taxon>Dacrymycetaceae</taxon>
        <taxon>Calocera</taxon>
    </lineage>
</organism>
<dbReference type="STRING" id="1353952.A0A165IVA4"/>
<keyword evidence="1" id="KW-0472">Membrane</keyword>
<reference evidence="3 4" key="1">
    <citation type="journal article" date="2016" name="Mol. Biol. Evol.">
        <title>Comparative Genomics of Early-Diverging Mushroom-Forming Fungi Provides Insights into the Origins of Lignocellulose Decay Capabilities.</title>
        <authorList>
            <person name="Nagy L.G."/>
            <person name="Riley R."/>
            <person name="Tritt A."/>
            <person name="Adam C."/>
            <person name="Daum C."/>
            <person name="Floudas D."/>
            <person name="Sun H."/>
            <person name="Yadav J.S."/>
            <person name="Pangilinan J."/>
            <person name="Larsson K.H."/>
            <person name="Matsuura K."/>
            <person name="Barry K."/>
            <person name="Labutti K."/>
            <person name="Kuo R."/>
            <person name="Ohm R.A."/>
            <person name="Bhattacharya S.S."/>
            <person name="Shirouzu T."/>
            <person name="Yoshinaga Y."/>
            <person name="Martin F.M."/>
            <person name="Grigoriev I.V."/>
            <person name="Hibbett D.S."/>
        </authorList>
    </citation>
    <scope>NUCLEOTIDE SEQUENCE [LARGE SCALE GENOMIC DNA]</scope>
    <source>
        <strain evidence="3 4">HHB12733</strain>
    </source>
</reference>
<evidence type="ECO:0000256" key="2">
    <source>
        <dbReference type="SAM" id="SignalP"/>
    </source>
</evidence>
<dbReference type="InterPro" id="IPR026505">
    <property type="entry name" value="Solute_c_fam_35_mem_F3/F4"/>
</dbReference>
<feature type="transmembrane region" description="Helical" evidence="1">
    <location>
        <begin position="393"/>
        <end position="414"/>
    </location>
</feature>
<keyword evidence="4" id="KW-1185">Reference proteome</keyword>
<feature type="chain" id="PRO_5007859513" description="EamA domain-containing protein" evidence="2">
    <location>
        <begin position="38"/>
        <end position="416"/>
    </location>
</feature>
<feature type="transmembrane region" description="Helical" evidence="1">
    <location>
        <begin position="139"/>
        <end position="161"/>
    </location>
</feature>
<dbReference type="Proteomes" id="UP000076842">
    <property type="component" value="Unassembled WGS sequence"/>
</dbReference>
<proteinExistence type="predicted"/>
<dbReference type="OrthoDB" id="10062838at2759"/>